<name>A0A1W5D8H5_9LECA</name>
<feature type="region of interest" description="Disordered" evidence="8">
    <location>
        <begin position="475"/>
        <end position="523"/>
    </location>
</feature>
<feature type="region of interest" description="Disordered" evidence="8">
    <location>
        <begin position="192"/>
        <end position="215"/>
    </location>
</feature>
<feature type="domain" description="DUSP" evidence="10">
    <location>
        <begin position="155"/>
        <end position="280"/>
    </location>
</feature>
<feature type="region of interest" description="Disordered" evidence="8">
    <location>
        <begin position="1170"/>
        <end position="1189"/>
    </location>
</feature>
<protein>
    <recommendedName>
        <fullName evidence="3">ubiquitinyl hydrolase 1</fullName>
        <ecNumber evidence="3">3.4.19.12</ecNumber>
    </recommendedName>
</protein>
<dbReference type="SMART" id="SM00695">
    <property type="entry name" value="DUSP"/>
    <property type="match status" value="1"/>
</dbReference>
<dbReference type="CDD" id="cd02674">
    <property type="entry name" value="Peptidase_C19R"/>
    <property type="match status" value="1"/>
</dbReference>
<evidence type="ECO:0000256" key="1">
    <source>
        <dbReference type="ARBA" id="ARBA00000707"/>
    </source>
</evidence>
<dbReference type="InterPro" id="IPR001394">
    <property type="entry name" value="Peptidase_C19_UCH"/>
</dbReference>
<dbReference type="PANTHER" id="PTHR21646:SF24">
    <property type="entry name" value="UBIQUITIN CARBOXYL-TERMINAL HYDROLASE"/>
    <property type="match status" value="1"/>
</dbReference>
<dbReference type="PROSITE" id="PS50235">
    <property type="entry name" value="USP_3"/>
    <property type="match status" value="1"/>
</dbReference>
<dbReference type="InterPro" id="IPR038765">
    <property type="entry name" value="Papain-like_cys_pep_sf"/>
</dbReference>
<evidence type="ECO:0000313" key="11">
    <source>
        <dbReference type="EMBL" id="SLM39345.1"/>
    </source>
</evidence>
<organism evidence="11 12">
    <name type="scientific">Lasallia pustulata</name>
    <dbReference type="NCBI Taxonomy" id="136370"/>
    <lineage>
        <taxon>Eukaryota</taxon>
        <taxon>Fungi</taxon>
        <taxon>Dikarya</taxon>
        <taxon>Ascomycota</taxon>
        <taxon>Pezizomycotina</taxon>
        <taxon>Lecanoromycetes</taxon>
        <taxon>OSLEUM clade</taxon>
        <taxon>Umbilicariomycetidae</taxon>
        <taxon>Umbilicariales</taxon>
        <taxon>Umbilicariaceae</taxon>
        <taxon>Lasallia</taxon>
    </lineage>
</organism>
<dbReference type="Pfam" id="PF06337">
    <property type="entry name" value="DUSP"/>
    <property type="match status" value="1"/>
</dbReference>
<feature type="region of interest" description="Disordered" evidence="8">
    <location>
        <begin position="1043"/>
        <end position="1084"/>
    </location>
</feature>
<feature type="domain" description="USP" evidence="9">
    <location>
        <begin position="525"/>
        <end position="1357"/>
    </location>
</feature>
<evidence type="ECO:0000259" key="9">
    <source>
        <dbReference type="PROSITE" id="PS50235"/>
    </source>
</evidence>
<dbReference type="InterPro" id="IPR006615">
    <property type="entry name" value="Pept_C19_DUSP"/>
</dbReference>
<keyword evidence="12" id="KW-1185">Reference proteome</keyword>
<evidence type="ECO:0000256" key="4">
    <source>
        <dbReference type="ARBA" id="ARBA00022670"/>
    </source>
</evidence>
<dbReference type="SUPFAM" id="SSF143791">
    <property type="entry name" value="DUSP-like"/>
    <property type="match status" value="1"/>
</dbReference>
<feature type="region of interest" description="Disordered" evidence="8">
    <location>
        <begin position="1375"/>
        <end position="1400"/>
    </location>
</feature>
<feature type="region of interest" description="Disordered" evidence="8">
    <location>
        <begin position="1574"/>
        <end position="1594"/>
    </location>
</feature>
<dbReference type="PANTHER" id="PTHR21646">
    <property type="entry name" value="UBIQUITIN CARBOXYL-TERMINAL HYDROLASE"/>
    <property type="match status" value="1"/>
</dbReference>
<evidence type="ECO:0000256" key="6">
    <source>
        <dbReference type="ARBA" id="ARBA00022801"/>
    </source>
</evidence>
<feature type="region of interest" description="Disordered" evidence="8">
    <location>
        <begin position="902"/>
        <end position="977"/>
    </location>
</feature>
<dbReference type="PROSITE" id="PS00973">
    <property type="entry name" value="USP_2"/>
    <property type="match status" value="1"/>
</dbReference>
<dbReference type="CDD" id="cd17039">
    <property type="entry name" value="Ubl_ubiquitin_like"/>
    <property type="match status" value="1"/>
</dbReference>
<dbReference type="Gene3D" id="3.90.70.10">
    <property type="entry name" value="Cysteine proteinases"/>
    <property type="match status" value="2"/>
</dbReference>
<evidence type="ECO:0000256" key="7">
    <source>
        <dbReference type="ARBA" id="ARBA00022807"/>
    </source>
</evidence>
<feature type="region of interest" description="Disordered" evidence="8">
    <location>
        <begin position="1"/>
        <end position="49"/>
    </location>
</feature>
<feature type="region of interest" description="Disordered" evidence="8">
    <location>
        <begin position="61"/>
        <end position="81"/>
    </location>
</feature>
<feature type="compositionally biased region" description="Basic and acidic residues" evidence="8">
    <location>
        <begin position="950"/>
        <end position="960"/>
    </location>
</feature>
<feature type="compositionally biased region" description="Basic and acidic residues" evidence="8">
    <location>
        <begin position="1582"/>
        <end position="1594"/>
    </location>
</feature>
<keyword evidence="7" id="KW-0788">Thiol protease</keyword>
<evidence type="ECO:0000256" key="8">
    <source>
        <dbReference type="SAM" id="MobiDB-lite"/>
    </source>
</evidence>
<dbReference type="InterPro" id="IPR050185">
    <property type="entry name" value="Ub_carboxyl-term_hydrolase"/>
</dbReference>
<sequence length="1594" mass="174208">MAQPADPRAQGGSLLPDRSSTSATKRRASDMGRANTGMQGEDVEMVGSQSADLPTVPATANTVLDATPPIQVGSAQNPEARHNREVSVDMLAYDQGVSSKTSSKTTASETVSESTSSAAYMTPHSGIPSSNSLNGAPEVLDASERQAVVSAPDLPPIDEQIKRVKDLASVPMQAGQKGYVVSMKWLSRVLSRGSHDNGKDTYGKEAKEGPIGPVDNTGLNVIRDPLFGDFEDEAGEPYIPLRPGLQLPEDFEIVPQEAWELIIKWYGLSKGSPIITRYIHNTSTGAMENLQYEIHPPVFTILKLPDSHGTGTTVQALKEKQRDAIPVRVLASRHEGFQHFLKRVKAMAGIELKTKVRIWRILAGLGTGPSSGMITPAQSRSASPAPNVIVPVDPGNRLVLDVHSFAALQVGSQREMLDARDETANVYYNGHMNLDLVGLRQDEVIVLEEQIGGPAGGEWVSDAVGKQLSKNNVPINLTKSGTSTGPDKLKPGSFTAGGRASPTPGSSGMITRGRQQKTGKARGTVGLNNLGNTCYMNSALQCVRSVEELTQYFLMEKYKAELNPGNPLSHNGNVAKAYASLLHELYSENAVSSFAPRNLKNTIGKYGPSFSGYGQQDSQEFLLFLLDGLQEDLNRIHKKPYIEKPDSTDQMVHDPLALREMADKCWDIYKARNDSVITDLFAGMYKSTVVCPVCDKVSIIFDPFNNLTLQLPIENVWTKQIFFFPLNSRPIQVRVEINKNASFMALKEYICKRTKVDPKRTVLAEIYKNRIYKMFDDNASISDERIQDGDSIALYEVEDVPSNYPPPKKKGQKIRSMLYTSYSNSDEEEDVPEGDSPLAEKMLIAVFNRQIKDGGHSRYQQRALVGVPFYVIITRDEAKDYDAILRKILAKIATMTSLDILGDENSSDTESTQHEDSDTVLMARDDGDSSSDSKVQARSVESEDGMVDISMRDAGEKSDGVPHLSSPPENCGKRRTPHVLEPGAFIKPELRTLFDMKYFSGTEMIPTGWSTLNDENKNYPSIASRIPQPVAQPISRPMANKLARRLQGNASSSSSDEDVDDLPPLVGNNALINPGSDSDSDGLPLVEELHQPVQGFNAPGFSRFNKHTPRTKRGLITYSRKGKHFPVDADLQASEPGSNTESTPLIRLGEAIVLDWDTQTFESLFSVSERDNDNDMRGSATWDNVPLMPDPELENKRQLRLSRKKNGVSLDDCLDEFGRPEILSENDAWYCPRCKEHRRASKTFELWKSPDILVVHLKRFSAQGRLRDKLDVFVDFPVEGLDLSSRVAMQEDGKSPIYDLFAVDNHYGGLGGGHYTAFAKNFYDNNWYEYNDSSVSRRPNPQAVVTSAAYLLFYRRRSPQPLGGPFFEKIISAASSLDSEPQPDSRATSPAGEGKRLGDFSRNGSSSALLGVGAAHQAGSGGLADDELQARNVANADDVLPGYSMDLRAGEQTLESMEMDEESGAGIHSSLGTSFGPTNWSFAGLPNGDGEHGMAGISQVTVLPPGSDQGDDEDLFDGASNKAASSAGLSDDEGTRILTDFADDAGTTHGAFGTPLISREGTPVQEVPPALEMVESDNEPAAEVRLHEDVFEME</sequence>
<evidence type="ECO:0000313" key="12">
    <source>
        <dbReference type="Proteomes" id="UP000192927"/>
    </source>
</evidence>
<comment type="similarity">
    <text evidence="2">Belongs to the peptidase C19 family.</text>
</comment>
<keyword evidence="6" id="KW-0378">Hydrolase</keyword>
<reference evidence="12" key="1">
    <citation type="submission" date="2017-03" db="EMBL/GenBank/DDBJ databases">
        <authorList>
            <person name="Sharma R."/>
            <person name="Thines M."/>
        </authorList>
    </citation>
    <scope>NUCLEOTIDE SEQUENCE [LARGE SCALE GENOMIC DNA]</scope>
</reference>
<dbReference type="EMBL" id="FWEW01003499">
    <property type="protein sequence ID" value="SLM39345.1"/>
    <property type="molecule type" value="Genomic_DNA"/>
</dbReference>
<feature type="compositionally biased region" description="Polar residues" evidence="8">
    <location>
        <begin position="475"/>
        <end position="485"/>
    </location>
</feature>
<dbReference type="Gene3D" id="3.30.2230.10">
    <property type="entry name" value="DUSP-like"/>
    <property type="match status" value="1"/>
</dbReference>
<dbReference type="GO" id="GO:0016579">
    <property type="term" value="P:protein deubiquitination"/>
    <property type="evidence" value="ECO:0007669"/>
    <property type="project" value="InterPro"/>
</dbReference>
<dbReference type="InterPro" id="IPR028889">
    <property type="entry name" value="USP"/>
</dbReference>
<dbReference type="InterPro" id="IPR035927">
    <property type="entry name" value="DUSP-like_sf"/>
</dbReference>
<dbReference type="SUPFAM" id="SSF54001">
    <property type="entry name" value="Cysteine proteinases"/>
    <property type="match status" value="1"/>
</dbReference>
<dbReference type="PROSITE" id="PS51283">
    <property type="entry name" value="DUSP"/>
    <property type="match status" value="1"/>
</dbReference>
<feature type="region of interest" description="Disordered" evidence="8">
    <location>
        <begin position="97"/>
        <end position="131"/>
    </location>
</feature>
<evidence type="ECO:0000259" key="10">
    <source>
        <dbReference type="PROSITE" id="PS51283"/>
    </source>
</evidence>
<dbReference type="SUPFAM" id="SSF54236">
    <property type="entry name" value="Ubiquitin-like"/>
    <property type="match status" value="1"/>
</dbReference>
<dbReference type="Pfam" id="PF00443">
    <property type="entry name" value="UCH"/>
    <property type="match status" value="1"/>
</dbReference>
<dbReference type="Proteomes" id="UP000192927">
    <property type="component" value="Unassembled WGS sequence"/>
</dbReference>
<feature type="compositionally biased region" description="Basic and acidic residues" evidence="8">
    <location>
        <begin position="193"/>
        <end position="208"/>
    </location>
</feature>
<evidence type="ECO:0000256" key="3">
    <source>
        <dbReference type="ARBA" id="ARBA00012759"/>
    </source>
</evidence>
<evidence type="ECO:0000256" key="2">
    <source>
        <dbReference type="ARBA" id="ARBA00009085"/>
    </source>
</evidence>
<proteinExistence type="inferred from homology"/>
<comment type="catalytic activity">
    <reaction evidence="1">
        <text>Thiol-dependent hydrolysis of ester, thioester, amide, peptide and isopeptide bonds formed by the C-terminal Gly of ubiquitin (a 76-residue protein attached to proteins as an intracellular targeting signal).</text>
        <dbReference type="EC" id="3.4.19.12"/>
    </reaction>
</comment>
<feature type="compositionally biased region" description="Low complexity" evidence="8">
    <location>
        <begin position="97"/>
        <end position="118"/>
    </location>
</feature>
<keyword evidence="5" id="KW-0833">Ubl conjugation pathway</keyword>
<dbReference type="InterPro" id="IPR029071">
    <property type="entry name" value="Ubiquitin-like_domsf"/>
</dbReference>
<dbReference type="GO" id="GO:0004843">
    <property type="term" value="F:cysteine-type deubiquitinase activity"/>
    <property type="evidence" value="ECO:0007669"/>
    <property type="project" value="UniProtKB-EC"/>
</dbReference>
<feature type="compositionally biased region" description="Basic and acidic residues" evidence="8">
    <location>
        <begin position="911"/>
        <end position="927"/>
    </location>
</feature>
<accession>A0A1W5D8H5</accession>
<dbReference type="InterPro" id="IPR018200">
    <property type="entry name" value="USP_CS"/>
</dbReference>
<evidence type="ECO:0000256" key="5">
    <source>
        <dbReference type="ARBA" id="ARBA00022786"/>
    </source>
</evidence>
<dbReference type="EC" id="3.4.19.12" evidence="3"/>
<dbReference type="PROSITE" id="PS00972">
    <property type="entry name" value="USP_1"/>
    <property type="match status" value="1"/>
</dbReference>
<feature type="region of interest" description="Disordered" evidence="8">
    <location>
        <begin position="1503"/>
        <end position="1531"/>
    </location>
</feature>
<dbReference type="GO" id="GO:0006508">
    <property type="term" value="P:proteolysis"/>
    <property type="evidence" value="ECO:0007669"/>
    <property type="project" value="UniProtKB-KW"/>
</dbReference>
<keyword evidence="4" id="KW-0645">Protease</keyword>